<name>A0A2Z6EXB8_9BURK</name>
<keyword evidence="1" id="KW-0808">Transferase</keyword>
<dbReference type="Proteomes" id="UP000282597">
    <property type="component" value="Chromosome"/>
</dbReference>
<dbReference type="EMBL" id="AP018150">
    <property type="protein sequence ID" value="BBE10099.1"/>
    <property type="molecule type" value="Genomic_DNA"/>
</dbReference>
<dbReference type="GO" id="GO:0016740">
    <property type="term" value="F:transferase activity"/>
    <property type="evidence" value="ECO:0007669"/>
    <property type="project" value="UniProtKB-KW"/>
</dbReference>
<evidence type="ECO:0000313" key="2">
    <source>
        <dbReference type="Proteomes" id="UP000282597"/>
    </source>
</evidence>
<dbReference type="AlphaFoldDB" id="A0A2Z6EXB8"/>
<gene>
    <name evidence="1" type="ORF">MCB1EB_1938</name>
</gene>
<protein>
    <submittedName>
        <fullName evidence="1">Acetyltransferase</fullName>
    </submittedName>
</protein>
<accession>A0A2Z6EXB8</accession>
<evidence type="ECO:0000313" key="1">
    <source>
        <dbReference type="EMBL" id="BBE10099.1"/>
    </source>
</evidence>
<dbReference type="SUPFAM" id="SSF55729">
    <property type="entry name" value="Acyl-CoA N-acyltransferases (Nat)"/>
    <property type="match status" value="1"/>
</dbReference>
<organism evidence="1 2">
    <name type="scientific">Mycoavidus cysteinexigens</name>
    <dbReference type="NCBI Taxonomy" id="1553431"/>
    <lineage>
        <taxon>Bacteria</taxon>
        <taxon>Pseudomonadati</taxon>
        <taxon>Pseudomonadota</taxon>
        <taxon>Betaproteobacteria</taxon>
        <taxon>Burkholderiales</taxon>
        <taxon>Burkholderiaceae</taxon>
        <taxon>Mycoavidus</taxon>
    </lineage>
</organism>
<sequence>MNITIRHEQAADIATITRLTESAFRSEPHASHTEQFIVNALRHYDQLTISLVAVAGDAIVGHVARYPFVGRNWMVRPWANLRTA</sequence>
<dbReference type="RefSeq" id="WP_232034107.1">
    <property type="nucleotide sequence ID" value="NZ_AP018150.1"/>
</dbReference>
<dbReference type="KEGG" id="mcys:MCB1EB_1938"/>
<dbReference type="Gene3D" id="3.40.630.30">
    <property type="match status" value="1"/>
</dbReference>
<proteinExistence type="predicted"/>
<dbReference type="InterPro" id="IPR016181">
    <property type="entry name" value="Acyl_CoA_acyltransferase"/>
</dbReference>
<reference evidence="1 2" key="1">
    <citation type="journal article" date="2018" name="Microbes Environ.">
        <title>Comparative Genomic Insights into Endofungal Lifestyles of Two Bacterial Endosymbionts, Mycoavidus cysteinexigens and Burkholderia rhizoxinica.</title>
        <authorList>
            <person name="Sharmin D."/>
            <person name="Guo Y."/>
            <person name="Nishizawa T."/>
            <person name="Ohshima S."/>
            <person name="Sato Y."/>
            <person name="Takashima Y."/>
            <person name="Narisawa K."/>
            <person name="Ohta H."/>
        </authorList>
    </citation>
    <scope>NUCLEOTIDE SEQUENCE [LARGE SCALE GENOMIC DNA]</scope>
    <source>
        <strain evidence="1 2">B1-EB</strain>
    </source>
</reference>
<keyword evidence="2" id="KW-1185">Reference proteome</keyword>